<feature type="region of interest" description="Disordered" evidence="1">
    <location>
        <begin position="75"/>
        <end position="125"/>
    </location>
</feature>
<name>A0A8S9KL77_BRACR</name>
<sequence>MNRWSRVFSSVLQRQHKGEVCGDHREILAQSRVHPVQVTSQSLGNGSSLAQSPRIPRVLAPQPNSYFARSLNSNHLTTQTQRPSSPPVQSVSRTSDLMDVDSATPDTSNWRPRMRGSITPGSYSPALDYMIIRPTQQSQTRLQVSQPGQTPPVQTSQALPPFSTPLPPTFTRPSGPTAPWGT</sequence>
<reference evidence="2" key="1">
    <citation type="submission" date="2019-12" db="EMBL/GenBank/DDBJ databases">
        <title>Genome sequencing and annotation of Brassica cretica.</title>
        <authorList>
            <person name="Studholme D.J."/>
            <person name="Sarris P.F."/>
        </authorList>
    </citation>
    <scope>NUCLEOTIDE SEQUENCE</scope>
    <source>
        <strain evidence="2">PFS-102/07</strain>
        <tissue evidence="2">Leaf</tissue>
    </source>
</reference>
<protein>
    <submittedName>
        <fullName evidence="2">Uncharacterized protein</fullName>
    </submittedName>
</protein>
<dbReference type="AlphaFoldDB" id="A0A8S9KL77"/>
<dbReference type="EMBL" id="QGKY02000164">
    <property type="protein sequence ID" value="KAF2594113.1"/>
    <property type="molecule type" value="Genomic_DNA"/>
</dbReference>
<gene>
    <name evidence="2" type="ORF">F2Q70_00043740</name>
</gene>
<feature type="compositionally biased region" description="Polar residues" evidence="1">
    <location>
        <begin position="137"/>
        <end position="158"/>
    </location>
</feature>
<accession>A0A8S9KL77</accession>
<organism evidence="2">
    <name type="scientific">Brassica cretica</name>
    <name type="common">Mustard</name>
    <dbReference type="NCBI Taxonomy" id="69181"/>
    <lineage>
        <taxon>Eukaryota</taxon>
        <taxon>Viridiplantae</taxon>
        <taxon>Streptophyta</taxon>
        <taxon>Embryophyta</taxon>
        <taxon>Tracheophyta</taxon>
        <taxon>Spermatophyta</taxon>
        <taxon>Magnoliopsida</taxon>
        <taxon>eudicotyledons</taxon>
        <taxon>Gunneridae</taxon>
        <taxon>Pentapetalae</taxon>
        <taxon>rosids</taxon>
        <taxon>malvids</taxon>
        <taxon>Brassicales</taxon>
        <taxon>Brassicaceae</taxon>
        <taxon>Brassiceae</taxon>
        <taxon>Brassica</taxon>
    </lineage>
</organism>
<comment type="caution">
    <text evidence="2">The sequence shown here is derived from an EMBL/GenBank/DDBJ whole genome shotgun (WGS) entry which is preliminary data.</text>
</comment>
<evidence type="ECO:0000313" key="2">
    <source>
        <dbReference type="EMBL" id="KAF2594113.1"/>
    </source>
</evidence>
<evidence type="ECO:0000256" key="1">
    <source>
        <dbReference type="SAM" id="MobiDB-lite"/>
    </source>
</evidence>
<feature type="region of interest" description="Disordered" evidence="1">
    <location>
        <begin position="137"/>
        <end position="182"/>
    </location>
</feature>
<feature type="compositionally biased region" description="Low complexity" evidence="1">
    <location>
        <begin position="77"/>
        <end position="95"/>
    </location>
</feature>
<proteinExistence type="predicted"/>